<accession>A0A0L0SPD5</accession>
<dbReference type="VEuPathDB" id="FungiDB:AMAG_19150"/>
<organism evidence="2 3">
    <name type="scientific">Allomyces macrogynus (strain ATCC 38327)</name>
    <name type="common">Allomyces javanicus var. macrogynus</name>
    <dbReference type="NCBI Taxonomy" id="578462"/>
    <lineage>
        <taxon>Eukaryota</taxon>
        <taxon>Fungi</taxon>
        <taxon>Fungi incertae sedis</taxon>
        <taxon>Blastocladiomycota</taxon>
        <taxon>Blastocladiomycetes</taxon>
        <taxon>Blastocladiales</taxon>
        <taxon>Blastocladiaceae</taxon>
        <taxon>Allomyces</taxon>
    </lineage>
</organism>
<evidence type="ECO:0000313" key="2">
    <source>
        <dbReference type="EMBL" id="KNE64347.1"/>
    </source>
</evidence>
<protein>
    <submittedName>
        <fullName evidence="2">Uncharacterized protein</fullName>
    </submittedName>
</protein>
<name>A0A0L0SPD5_ALLM3</name>
<reference evidence="2 3" key="1">
    <citation type="submission" date="2009-11" db="EMBL/GenBank/DDBJ databases">
        <title>Annotation of Allomyces macrogynus ATCC 38327.</title>
        <authorList>
            <consortium name="The Broad Institute Genome Sequencing Platform"/>
            <person name="Russ C."/>
            <person name="Cuomo C."/>
            <person name="Burger G."/>
            <person name="Gray M.W."/>
            <person name="Holland P.W.H."/>
            <person name="King N."/>
            <person name="Lang F.B.F."/>
            <person name="Roger A.J."/>
            <person name="Ruiz-Trillo I."/>
            <person name="Young S.K."/>
            <person name="Zeng Q."/>
            <person name="Gargeya S."/>
            <person name="Fitzgerald M."/>
            <person name="Haas B."/>
            <person name="Abouelleil A."/>
            <person name="Alvarado L."/>
            <person name="Arachchi H.M."/>
            <person name="Berlin A."/>
            <person name="Chapman S.B."/>
            <person name="Gearin G."/>
            <person name="Goldberg J."/>
            <person name="Griggs A."/>
            <person name="Gujja S."/>
            <person name="Hansen M."/>
            <person name="Heiman D."/>
            <person name="Howarth C."/>
            <person name="Larimer J."/>
            <person name="Lui A."/>
            <person name="MacDonald P.J.P."/>
            <person name="McCowen C."/>
            <person name="Montmayeur A."/>
            <person name="Murphy C."/>
            <person name="Neiman D."/>
            <person name="Pearson M."/>
            <person name="Priest M."/>
            <person name="Roberts A."/>
            <person name="Saif S."/>
            <person name="Shea T."/>
            <person name="Sisk P."/>
            <person name="Stolte C."/>
            <person name="Sykes S."/>
            <person name="Wortman J."/>
            <person name="Nusbaum C."/>
            <person name="Birren B."/>
        </authorList>
    </citation>
    <scope>NUCLEOTIDE SEQUENCE [LARGE SCALE GENOMIC DNA]</scope>
    <source>
        <strain evidence="2 3">ATCC 38327</strain>
    </source>
</reference>
<dbReference type="AlphaFoldDB" id="A0A0L0SPD5"/>
<feature type="compositionally biased region" description="Low complexity" evidence="1">
    <location>
        <begin position="8"/>
        <end position="28"/>
    </location>
</feature>
<feature type="compositionally biased region" description="Pro residues" evidence="1">
    <location>
        <begin position="41"/>
        <end position="53"/>
    </location>
</feature>
<evidence type="ECO:0000313" key="3">
    <source>
        <dbReference type="Proteomes" id="UP000054350"/>
    </source>
</evidence>
<dbReference type="EMBL" id="GG745344">
    <property type="protein sequence ID" value="KNE64347.1"/>
    <property type="molecule type" value="Genomic_DNA"/>
</dbReference>
<gene>
    <name evidence="2" type="ORF">AMAG_19150</name>
</gene>
<keyword evidence="3" id="KW-1185">Reference proteome</keyword>
<proteinExistence type="predicted"/>
<feature type="region of interest" description="Disordered" evidence="1">
    <location>
        <begin position="1"/>
        <end position="185"/>
    </location>
</feature>
<dbReference type="Proteomes" id="UP000054350">
    <property type="component" value="Unassembled WGS sequence"/>
</dbReference>
<feature type="compositionally biased region" description="Low complexity" evidence="1">
    <location>
        <begin position="54"/>
        <end position="64"/>
    </location>
</feature>
<sequence length="185" mass="19315">MADFPPTRGSSRSSGPDLPYMQQPQQQQLPPPRTRVLSNPPRRPPVSEPPLYPVVPSSSANDGGAPPPPRAASRDNPANEWTTQPLAAMVAAQKPVPGAATDATLAADPYGGSSRSGGGPPWPADQNGAPAQHPPQRSQPSPPHSEHPTLVPSVTALLHSYVGEHVGPPPNTRFHASMPGDAPYN</sequence>
<reference evidence="3" key="2">
    <citation type="submission" date="2009-11" db="EMBL/GenBank/DDBJ databases">
        <title>The Genome Sequence of Allomyces macrogynus strain ATCC 38327.</title>
        <authorList>
            <consortium name="The Broad Institute Genome Sequencing Platform"/>
            <person name="Russ C."/>
            <person name="Cuomo C."/>
            <person name="Shea T."/>
            <person name="Young S.K."/>
            <person name="Zeng Q."/>
            <person name="Koehrsen M."/>
            <person name="Haas B."/>
            <person name="Borodovsky M."/>
            <person name="Guigo R."/>
            <person name="Alvarado L."/>
            <person name="Berlin A."/>
            <person name="Borenstein D."/>
            <person name="Chen Z."/>
            <person name="Engels R."/>
            <person name="Freedman E."/>
            <person name="Gellesch M."/>
            <person name="Goldberg J."/>
            <person name="Griggs A."/>
            <person name="Gujja S."/>
            <person name="Heiman D."/>
            <person name="Hepburn T."/>
            <person name="Howarth C."/>
            <person name="Jen D."/>
            <person name="Larson L."/>
            <person name="Lewis B."/>
            <person name="Mehta T."/>
            <person name="Park D."/>
            <person name="Pearson M."/>
            <person name="Roberts A."/>
            <person name="Saif S."/>
            <person name="Shenoy N."/>
            <person name="Sisk P."/>
            <person name="Stolte C."/>
            <person name="Sykes S."/>
            <person name="Walk T."/>
            <person name="White J."/>
            <person name="Yandava C."/>
            <person name="Burger G."/>
            <person name="Gray M.W."/>
            <person name="Holland P.W.H."/>
            <person name="King N."/>
            <person name="Lang F.B.F."/>
            <person name="Roger A.J."/>
            <person name="Ruiz-Trillo I."/>
            <person name="Lander E."/>
            <person name="Nusbaum C."/>
        </authorList>
    </citation>
    <scope>NUCLEOTIDE SEQUENCE [LARGE SCALE GENOMIC DNA]</scope>
    <source>
        <strain evidence="3">ATCC 38327</strain>
    </source>
</reference>
<feature type="compositionally biased region" description="Low complexity" evidence="1">
    <location>
        <begin position="130"/>
        <end position="139"/>
    </location>
</feature>
<evidence type="ECO:0000256" key="1">
    <source>
        <dbReference type="SAM" id="MobiDB-lite"/>
    </source>
</evidence>